<comment type="caution">
    <text evidence="2">The sequence shown here is derived from an EMBL/GenBank/DDBJ whole genome shotgun (WGS) entry which is preliminary data.</text>
</comment>
<proteinExistence type="predicted"/>
<evidence type="ECO:0000313" key="2">
    <source>
        <dbReference type="EMBL" id="KAJ9552985.1"/>
    </source>
</evidence>
<keyword evidence="3" id="KW-1185">Reference proteome</keyword>
<dbReference type="AlphaFoldDB" id="A0AA38TE25"/>
<reference evidence="2" key="1">
    <citation type="submission" date="2023-03" db="EMBL/GenBank/DDBJ databases">
        <title>Chromosome-scale reference genome and RAD-based genetic map of yellow starthistle (Centaurea solstitialis) reveal putative structural variation and QTLs associated with invader traits.</title>
        <authorList>
            <person name="Reatini B."/>
            <person name="Cang F.A."/>
            <person name="Jiang Q."/>
            <person name="Mckibben M.T.W."/>
            <person name="Barker M.S."/>
            <person name="Rieseberg L.H."/>
            <person name="Dlugosch K.M."/>
        </authorList>
    </citation>
    <scope>NUCLEOTIDE SEQUENCE</scope>
    <source>
        <strain evidence="2">CAN-66</strain>
        <tissue evidence="2">Leaf</tissue>
    </source>
</reference>
<gene>
    <name evidence="2" type="ORF">OSB04_017030</name>
</gene>
<evidence type="ECO:0000256" key="1">
    <source>
        <dbReference type="SAM" id="MobiDB-lite"/>
    </source>
</evidence>
<dbReference type="Proteomes" id="UP001172457">
    <property type="component" value="Chromosome 4"/>
</dbReference>
<protein>
    <submittedName>
        <fullName evidence="2">Uncharacterized protein</fullName>
    </submittedName>
</protein>
<dbReference type="EMBL" id="JARYMX010000004">
    <property type="protein sequence ID" value="KAJ9552985.1"/>
    <property type="molecule type" value="Genomic_DNA"/>
</dbReference>
<sequence>MALPNDIFMSLDHCVTSKDLWGELLRQLEGGVAFQKNNGTMCINEYHEFKAKDGESLKDTYSRFNILISKCMRSGVVRTNEDNNMLFLKSLGSEWLHDTMSMRTSLDLEMVTLADLYGSLASLEPQVMQLKSSIGGPLALVAEGPKRKEEKKSIEDKRKKKKELVIESDDIGYLSSEEEMSLKDMMKTLVSFTRDYKRGSTGQERARDYEKRVEFGRRESSRGFDQDRKWEYDRGNYDRRDSERKD</sequence>
<name>A0AA38TE25_9ASTR</name>
<accession>A0AA38TE25</accession>
<organism evidence="2 3">
    <name type="scientific">Centaurea solstitialis</name>
    <name type="common">yellow star-thistle</name>
    <dbReference type="NCBI Taxonomy" id="347529"/>
    <lineage>
        <taxon>Eukaryota</taxon>
        <taxon>Viridiplantae</taxon>
        <taxon>Streptophyta</taxon>
        <taxon>Embryophyta</taxon>
        <taxon>Tracheophyta</taxon>
        <taxon>Spermatophyta</taxon>
        <taxon>Magnoliopsida</taxon>
        <taxon>eudicotyledons</taxon>
        <taxon>Gunneridae</taxon>
        <taxon>Pentapetalae</taxon>
        <taxon>asterids</taxon>
        <taxon>campanulids</taxon>
        <taxon>Asterales</taxon>
        <taxon>Asteraceae</taxon>
        <taxon>Carduoideae</taxon>
        <taxon>Cardueae</taxon>
        <taxon>Centaureinae</taxon>
        <taxon>Centaurea</taxon>
    </lineage>
</organism>
<dbReference type="Pfam" id="PF14223">
    <property type="entry name" value="Retrotran_gag_2"/>
    <property type="match status" value="1"/>
</dbReference>
<feature type="region of interest" description="Disordered" evidence="1">
    <location>
        <begin position="197"/>
        <end position="227"/>
    </location>
</feature>
<evidence type="ECO:0000313" key="3">
    <source>
        <dbReference type="Proteomes" id="UP001172457"/>
    </source>
</evidence>